<keyword evidence="1" id="KW-0472">Membrane</keyword>
<keyword evidence="1" id="KW-1133">Transmembrane helix</keyword>
<dbReference type="EMBL" id="JBHTBY010000017">
    <property type="protein sequence ID" value="MFC7322705.1"/>
    <property type="molecule type" value="Genomic_DNA"/>
</dbReference>
<reference evidence="3" key="1">
    <citation type="journal article" date="2019" name="Int. J. Syst. Evol. Microbiol.">
        <title>The Global Catalogue of Microorganisms (GCM) 10K type strain sequencing project: providing services to taxonomists for standard genome sequencing and annotation.</title>
        <authorList>
            <consortium name="The Broad Institute Genomics Platform"/>
            <consortium name="The Broad Institute Genome Sequencing Center for Infectious Disease"/>
            <person name="Wu L."/>
            <person name="Ma J."/>
        </authorList>
    </citation>
    <scope>NUCLEOTIDE SEQUENCE [LARGE SCALE GENOMIC DNA]</scope>
    <source>
        <strain evidence="3">CCUG 73951</strain>
    </source>
</reference>
<feature type="transmembrane region" description="Helical" evidence="1">
    <location>
        <begin position="48"/>
        <end position="66"/>
    </location>
</feature>
<evidence type="ECO:0000313" key="2">
    <source>
        <dbReference type="EMBL" id="MFC7322705.1"/>
    </source>
</evidence>
<comment type="caution">
    <text evidence="2">The sequence shown here is derived from an EMBL/GenBank/DDBJ whole genome shotgun (WGS) entry which is preliminary data.</text>
</comment>
<dbReference type="Proteomes" id="UP001596494">
    <property type="component" value="Unassembled WGS sequence"/>
</dbReference>
<protein>
    <submittedName>
        <fullName evidence="2">Uncharacterized protein</fullName>
    </submittedName>
</protein>
<gene>
    <name evidence="2" type="ORF">ACFQMN_17720</name>
</gene>
<feature type="transmembrane region" description="Helical" evidence="1">
    <location>
        <begin position="73"/>
        <end position="96"/>
    </location>
</feature>
<feature type="transmembrane region" description="Helical" evidence="1">
    <location>
        <begin position="20"/>
        <end position="42"/>
    </location>
</feature>
<organism evidence="2 3">
    <name type="scientific">Halobacillus campisalis</name>
    <dbReference type="NCBI Taxonomy" id="435909"/>
    <lineage>
        <taxon>Bacteria</taxon>
        <taxon>Bacillati</taxon>
        <taxon>Bacillota</taxon>
        <taxon>Bacilli</taxon>
        <taxon>Bacillales</taxon>
        <taxon>Bacillaceae</taxon>
        <taxon>Halobacillus</taxon>
    </lineage>
</organism>
<proteinExistence type="predicted"/>
<name>A0ABW2K997_9BACI</name>
<sequence length="99" mass="11116">MANSFYYTSYEQDKKKKFNIISLILLGSFLLLFSLMVSGFSYWGIGRIAFFIMVLLPLAGAFFAFKGTGWARWLLFLINGSAFIMMVYILLTALGITGG</sequence>
<keyword evidence="3" id="KW-1185">Reference proteome</keyword>
<dbReference type="RefSeq" id="WP_289215071.1">
    <property type="nucleotide sequence ID" value="NZ_JAPVRC010000002.1"/>
</dbReference>
<keyword evidence="1" id="KW-0812">Transmembrane</keyword>
<evidence type="ECO:0000313" key="3">
    <source>
        <dbReference type="Proteomes" id="UP001596494"/>
    </source>
</evidence>
<accession>A0ABW2K997</accession>
<evidence type="ECO:0000256" key="1">
    <source>
        <dbReference type="SAM" id="Phobius"/>
    </source>
</evidence>